<dbReference type="InterPro" id="IPR001245">
    <property type="entry name" value="Ser-Thr/Tyr_kinase_cat_dom"/>
</dbReference>
<keyword evidence="3" id="KW-0723">Serine/threonine-protein kinase</keyword>
<keyword evidence="5" id="KW-0812">Transmembrane</keyword>
<keyword evidence="9" id="KW-0067">ATP-binding</keyword>
<dbReference type="Pfam" id="PF00069">
    <property type="entry name" value="Pkinase"/>
    <property type="match status" value="1"/>
</dbReference>
<organism evidence="18 19">
    <name type="scientific">Cynara cardunculus var. scolymus</name>
    <name type="common">Globe artichoke</name>
    <name type="synonym">Cynara scolymus</name>
    <dbReference type="NCBI Taxonomy" id="59895"/>
    <lineage>
        <taxon>Eukaryota</taxon>
        <taxon>Viridiplantae</taxon>
        <taxon>Streptophyta</taxon>
        <taxon>Embryophyta</taxon>
        <taxon>Tracheophyta</taxon>
        <taxon>Spermatophyta</taxon>
        <taxon>Magnoliopsida</taxon>
        <taxon>eudicotyledons</taxon>
        <taxon>Gunneridae</taxon>
        <taxon>Pentapetalae</taxon>
        <taxon>asterids</taxon>
        <taxon>campanulids</taxon>
        <taxon>Asterales</taxon>
        <taxon>Asteraceae</taxon>
        <taxon>Carduoideae</taxon>
        <taxon>Cardueae</taxon>
        <taxon>Carduinae</taxon>
        <taxon>Cynara</taxon>
    </lineage>
</organism>
<evidence type="ECO:0000256" key="15">
    <source>
        <dbReference type="SAM" id="MobiDB-lite"/>
    </source>
</evidence>
<feature type="chain" id="PRO_5007119254" description="non-specific serine/threonine protein kinase" evidence="16">
    <location>
        <begin position="32"/>
        <end position="978"/>
    </location>
</feature>
<keyword evidence="10" id="KW-1133">Transmembrane helix</keyword>
<evidence type="ECO:0000256" key="7">
    <source>
        <dbReference type="ARBA" id="ARBA00022741"/>
    </source>
</evidence>
<evidence type="ECO:0000259" key="17">
    <source>
        <dbReference type="PROSITE" id="PS50011"/>
    </source>
</evidence>
<dbReference type="GO" id="GO:0004674">
    <property type="term" value="F:protein serine/threonine kinase activity"/>
    <property type="evidence" value="ECO:0007669"/>
    <property type="project" value="UniProtKB-KW"/>
</dbReference>
<comment type="catalytic activity">
    <reaction evidence="14">
        <text>L-seryl-[protein] + ATP = O-phospho-L-seryl-[protein] + ADP + H(+)</text>
        <dbReference type="Rhea" id="RHEA:17989"/>
        <dbReference type="Rhea" id="RHEA-COMP:9863"/>
        <dbReference type="Rhea" id="RHEA-COMP:11604"/>
        <dbReference type="ChEBI" id="CHEBI:15378"/>
        <dbReference type="ChEBI" id="CHEBI:29999"/>
        <dbReference type="ChEBI" id="CHEBI:30616"/>
        <dbReference type="ChEBI" id="CHEBI:83421"/>
        <dbReference type="ChEBI" id="CHEBI:456216"/>
        <dbReference type="EC" id="2.7.11.1"/>
    </reaction>
</comment>
<keyword evidence="19" id="KW-1185">Reference proteome</keyword>
<dbReference type="SUPFAM" id="SSF56112">
    <property type="entry name" value="Protein kinase-like (PK-like)"/>
    <property type="match status" value="2"/>
</dbReference>
<dbReference type="PROSITE" id="PS50011">
    <property type="entry name" value="PROTEIN_KINASE_DOM"/>
    <property type="match status" value="2"/>
</dbReference>
<keyword evidence="4" id="KW-0808">Transferase</keyword>
<keyword evidence="12" id="KW-0325">Glycoprotein</keyword>
<dbReference type="Gramene" id="KVI00143">
    <property type="protein sequence ID" value="KVI00143"/>
    <property type="gene ID" value="Ccrd_021632"/>
</dbReference>
<evidence type="ECO:0000313" key="19">
    <source>
        <dbReference type="Proteomes" id="UP000243975"/>
    </source>
</evidence>
<evidence type="ECO:0000256" key="4">
    <source>
        <dbReference type="ARBA" id="ARBA00022679"/>
    </source>
</evidence>
<evidence type="ECO:0000256" key="10">
    <source>
        <dbReference type="ARBA" id="ARBA00022989"/>
    </source>
</evidence>
<keyword evidence="11" id="KW-0472">Membrane</keyword>
<gene>
    <name evidence="18" type="ORF">Ccrd_021632</name>
</gene>
<feature type="signal peptide" evidence="16">
    <location>
        <begin position="1"/>
        <end position="31"/>
    </location>
</feature>
<evidence type="ECO:0000256" key="2">
    <source>
        <dbReference type="ARBA" id="ARBA00012513"/>
    </source>
</evidence>
<accession>A0A103Y090</accession>
<reference evidence="18 19" key="1">
    <citation type="journal article" date="2016" name="Sci. Rep.">
        <title>The genome sequence of the outbreeding globe artichoke constructed de novo incorporating a phase-aware low-pass sequencing strategy of F1 progeny.</title>
        <authorList>
            <person name="Scaglione D."/>
            <person name="Reyes-Chin-Wo S."/>
            <person name="Acquadro A."/>
            <person name="Froenicke L."/>
            <person name="Portis E."/>
            <person name="Beitel C."/>
            <person name="Tirone M."/>
            <person name="Mauro R."/>
            <person name="Lo Monaco A."/>
            <person name="Mauromicale G."/>
            <person name="Faccioli P."/>
            <person name="Cattivelli L."/>
            <person name="Rieseberg L."/>
            <person name="Michelmore R."/>
            <person name="Lanteri S."/>
        </authorList>
    </citation>
    <scope>NUCLEOTIDE SEQUENCE [LARGE SCALE GENOMIC DNA]</scope>
    <source>
        <strain evidence="18">2C</strain>
    </source>
</reference>
<dbReference type="InterPro" id="IPR011009">
    <property type="entry name" value="Kinase-like_dom_sf"/>
</dbReference>
<dbReference type="InterPro" id="IPR008271">
    <property type="entry name" value="Ser/Thr_kinase_AS"/>
</dbReference>
<keyword evidence="7" id="KW-0547">Nucleotide-binding</keyword>
<dbReference type="InterPro" id="IPR032872">
    <property type="entry name" value="WAK_assoc_C"/>
</dbReference>
<dbReference type="PANTHER" id="PTHR27009">
    <property type="entry name" value="RUST RESISTANCE KINASE LR10-RELATED"/>
    <property type="match status" value="1"/>
</dbReference>
<feature type="domain" description="Protein kinase" evidence="17">
    <location>
        <begin position="117"/>
        <end position="439"/>
    </location>
</feature>
<name>A0A103Y090_CYNCS</name>
<dbReference type="Pfam" id="PF14380">
    <property type="entry name" value="WAK_assoc"/>
    <property type="match status" value="2"/>
</dbReference>
<dbReference type="EC" id="2.7.11.1" evidence="2"/>
<dbReference type="Gene3D" id="1.10.510.10">
    <property type="entry name" value="Transferase(Phosphotransferase) domain 1"/>
    <property type="match status" value="2"/>
</dbReference>
<evidence type="ECO:0000256" key="11">
    <source>
        <dbReference type="ARBA" id="ARBA00023136"/>
    </source>
</evidence>
<comment type="caution">
    <text evidence="18">The sequence shown here is derived from an EMBL/GenBank/DDBJ whole genome shotgun (WGS) entry which is preliminary data.</text>
</comment>
<dbReference type="OMA" id="TEENEIC"/>
<feature type="region of interest" description="Disordered" evidence="15">
    <location>
        <begin position="939"/>
        <end position="961"/>
    </location>
</feature>
<dbReference type="InterPro" id="IPR000719">
    <property type="entry name" value="Prot_kinase_dom"/>
</dbReference>
<evidence type="ECO:0000256" key="14">
    <source>
        <dbReference type="ARBA" id="ARBA00048679"/>
    </source>
</evidence>
<proteinExistence type="predicted"/>
<dbReference type="EMBL" id="LEKV01003398">
    <property type="protein sequence ID" value="KVI00143.1"/>
    <property type="molecule type" value="Genomic_DNA"/>
</dbReference>
<evidence type="ECO:0000256" key="3">
    <source>
        <dbReference type="ARBA" id="ARBA00022527"/>
    </source>
</evidence>
<dbReference type="GO" id="GO:0016020">
    <property type="term" value="C:membrane"/>
    <property type="evidence" value="ECO:0007669"/>
    <property type="project" value="UniProtKB-SubCell"/>
</dbReference>
<dbReference type="Pfam" id="PF13947">
    <property type="entry name" value="GUB_WAK_bind"/>
    <property type="match status" value="2"/>
</dbReference>
<evidence type="ECO:0000256" key="13">
    <source>
        <dbReference type="ARBA" id="ARBA00047899"/>
    </source>
</evidence>
<sequence length="978" mass="109926">MKPRLHPTPTLFVSAVILAIVVRFPPICCQATSRYDACGESVECGNDQLGYPFWGSGRPAYCGHSGFQLTCQSGVFLLNYESVDYRVLRMVTSTQVITIARNDLYTDSCPRYLHNTTYNSTLFNDDNFGQENVSLYYGCNSNLTTVPLPSARYIFDCVVNNTQTESYFYRTSLIENNLVNFSQCNNHITVPVNQTWATQLGLPTATMNQLRSALTSGFNLRWTVYKDECDRCMRSEGRCGSNSTSMESFACYCASGEFSQTCNNSNEEGIARGLEYLHQGCNTRIVHFDIKPHNILLNEEFVPKISDFGLAKLCKRKESILSVMGARGTAGYMAPEVFFKSLGGASHKSDVYSYGMMVLEITGARRNSNASASEEYFPDWIYKQVEAGDNLGINRVTSEEEEELARKMVTVSLWCIQSDPSDRPSISKVVEMLEGTTTIRFSAILCRELQLFDVCGPPLHCGDLMLGYPFWGLGRPAYCGHPGFQLVTCQFDQYELNDYFILTYESVDYRVLATDTDRKIITIVRDDLSRSTDICPQYLHNTSYNSTLFDDSYVSNQNVSLYYGCKPSNLLDNRFTCHVNGTNNYGYFNRTSDIDYDRLEPECKSHIIVLMKSNDAEILLTNNATQHDLTRLLRAGFDLHWKANNDECDQCSWSGGWCGSNQTRPELFSCYCYTGNFSLTCNNTYLNEVAYIGAVQKLNMKWKLATGLCSIAGIMFLSFVILCWRKRSFPFELHASTPNGSLDKFLRDDDSRLDWNTLFLIAKGIARGLEYLHRGCNTRIVHFDIKPHNILLDADFVPKISDFGLAKLCKWKESIVSVMGARGTAGYMAPEVFLKSLGGASHKSDVYSYGMMVLEMTGARENNKACPTSRSEAYFPEWIHKKVEAGDTLGVYGDDEDELARKMVIVSLWCIQSGPSDRPSISKVVDMLEGNLESLQVPPSRFWPSPTRPAQNTSSLATQSSTDLRLSIVQSAGEEFSS</sequence>
<feature type="domain" description="Protein kinase" evidence="17">
    <location>
        <begin position="574"/>
        <end position="932"/>
    </location>
</feature>
<dbReference type="Pfam" id="PF07714">
    <property type="entry name" value="PK_Tyr_Ser-Thr"/>
    <property type="match status" value="1"/>
</dbReference>
<comment type="subcellular location">
    <subcellularLocation>
        <location evidence="1">Membrane</location>
        <topology evidence="1">Single-pass type I membrane protein</topology>
    </subcellularLocation>
</comment>
<evidence type="ECO:0000256" key="6">
    <source>
        <dbReference type="ARBA" id="ARBA00022729"/>
    </source>
</evidence>
<evidence type="ECO:0000256" key="12">
    <source>
        <dbReference type="ARBA" id="ARBA00023180"/>
    </source>
</evidence>
<dbReference type="GO" id="GO:0030247">
    <property type="term" value="F:polysaccharide binding"/>
    <property type="evidence" value="ECO:0007669"/>
    <property type="project" value="InterPro"/>
</dbReference>
<dbReference type="GO" id="GO:0005524">
    <property type="term" value="F:ATP binding"/>
    <property type="evidence" value="ECO:0007669"/>
    <property type="project" value="UniProtKB-KW"/>
</dbReference>
<evidence type="ECO:0000256" key="5">
    <source>
        <dbReference type="ARBA" id="ARBA00022692"/>
    </source>
</evidence>
<evidence type="ECO:0000313" key="18">
    <source>
        <dbReference type="EMBL" id="KVI00143.1"/>
    </source>
</evidence>
<dbReference type="FunFam" id="1.10.510.10:FF:000590">
    <property type="entry name" value="PR5-like receptor kinase"/>
    <property type="match status" value="2"/>
</dbReference>
<comment type="catalytic activity">
    <reaction evidence="13">
        <text>L-threonyl-[protein] + ATP = O-phospho-L-threonyl-[protein] + ADP + H(+)</text>
        <dbReference type="Rhea" id="RHEA:46608"/>
        <dbReference type="Rhea" id="RHEA-COMP:11060"/>
        <dbReference type="Rhea" id="RHEA-COMP:11605"/>
        <dbReference type="ChEBI" id="CHEBI:15378"/>
        <dbReference type="ChEBI" id="CHEBI:30013"/>
        <dbReference type="ChEBI" id="CHEBI:30616"/>
        <dbReference type="ChEBI" id="CHEBI:61977"/>
        <dbReference type="ChEBI" id="CHEBI:456216"/>
        <dbReference type="EC" id="2.7.11.1"/>
    </reaction>
</comment>
<dbReference type="InterPro" id="IPR045874">
    <property type="entry name" value="LRK10/LRL21-25-like"/>
</dbReference>
<dbReference type="InterPro" id="IPR025287">
    <property type="entry name" value="WAK_GUB"/>
</dbReference>
<evidence type="ECO:0000256" key="9">
    <source>
        <dbReference type="ARBA" id="ARBA00022840"/>
    </source>
</evidence>
<feature type="compositionally biased region" description="Polar residues" evidence="15">
    <location>
        <begin position="948"/>
        <end position="961"/>
    </location>
</feature>
<dbReference type="Proteomes" id="UP000243975">
    <property type="component" value="Unassembled WGS sequence"/>
</dbReference>
<keyword evidence="6 16" id="KW-0732">Signal</keyword>
<dbReference type="PROSITE" id="PS00108">
    <property type="entry name" value="PROTEIN_KINASE_ST"/>
    <property type="match status" value="2"/>
</dbReference>
<dbReference type="SMART" id="SM00220">
    <property type="entry name" value="S_TKc"/>
    <property type="match status" value="1"/>
</dbReference>
<evidence type="ECO:0000256" key="1">
    <source>
        <dbReference type="ARBA" id="ARBA00004479"/>
    </source>
</evidence>
<evidence type="ECO:0000256" key="16">
    <source>
        <dbReference type="SAM" id="SignalP"/>
    </source>
</evidence>
<evidence type="ECO:0000256" key="8">
    <source>
        <dbReference type="ARBA" id="ARBA00022777"/>
    </source>
</evidence>
<dbReference type="AlphaFoldDB" id="A0A103Y090"/>
<protein>
    <recommendedName>
        <fullName evidence="2">non-specific serine/threonine protein kinase</fullName>
        <ecNumber evidence="2">2.7.11.1</ecNumber>
    </recommendedName>
</protein>
<keyword evidence="8 18" id="KW-0418">Kinase</keyword>